<dbReference type="Pfam" id="PF00829">
    <property type="entry name" value="Ribosomal_L21p"/>
    <property type="match status" value="1"/>
</dbReference>
<keyword evidence="2 6" id="KW-0699">rRNA-binding</keyword>
<evidence type="ECO:0000256" key="3">
    <source>
        <dbReference type="ARBA" id="ARBA00022884"/>
    </source>
</evidence>
<dbReference type="PROSITE" id="PS01169">
    <property type="entry name" value="RIBOSOMAL_L21"/>
    <property type="match status" value="1"/>
</dbReference>
<dbReference type="RefSeq" id="WP_009885769.1">
    <property type="nucleotide sequence ID" value="NC_018497.1"/>
</dbReference>
<reference evidence="8 9" key="1">
    <citation type="journal article" date="2012" name="J. Bacteriol.">
        <title>Draft Genome Sequences of Four Axenic Mycoplasma genitalium Strains Isolated from Denmark, Japan, and Australia.</title>
        <authorList>
            <person name="McGowin C.L."/>
            <person name="Ma L."/>
            <person name="Jensen J.S."/>
            <person name="Mancuso M.M."/>
            <person name="Hamasuna R."/>
            <person name="Adegboye D."/>
            <person name="Martin D.H."/>
        </authorList>
    </citation>
    <scope>NUCLEOTIDE SEQUENCE [LARGE SCALE GENOMIC DNA]</scope>
    <source>
        <strain evidence="8 9">M6320</strain>
    </source>
</reference>
<dbReference type="GO" id="GO:0005737">
    <property type="term" value="C:cytoplasm"/>
    <property type="evidence" value="ECO:0007669"/>
    <property type="project" value="UniProtKB-ARBA"/>
</dbReference>
<dbReference type="InterPro" id="IPR001787">
    <property type="entry name" value="Ribosomal_bL21"/>
</dbReference>
<dbReference type="HAMAP" id="MF_01363">
    <property type="entry name" value="Ribosomal_bL21"/>
    <property type="match status" value="1"/>
</dbReference>
<keyword evidence="5 6" id="KW-0687">Ribonucleoprotein</keyword>
<dbReference type="GeneID" id="99647088"/>
<dbReference type="GO" id="GO:0006412">
    <property type="term" value="P:translation"/>
    <property type="evidence" value="ECO:0007669"/>
    <property type="project" value="UniProtKB-UniRule"/>
</dbReference>
<dbReference type="InterPro" id="IPR018258">
    <property type="entry name" value="Ribosomal_bL21_CS"/>
</dbReference>
<comment type="function">
    <text evidence="6 7">This protein binds to 23S rRNA in the presence of protein L20.</text>
</comment>
<dbReference type="GO" id="GO:1990904">
    <property type="term" value="C:ribonucleoprotein complex"/>
    <property type="evidence" value="ECO:0007669"/>
    <property type="project" value="UniProtKB-KW"/>
</dbReference>
<comment type="subunit">
    <text evidence="6">Part of the 50S ribosomal subunit. Contacts protein L20.</text>
</comment>
<sequence>MHAIVVCGAKQYLVHENESIFVEKLAGKVGQEIQLDKVLMLDEKIGKPYLEKAKVVCVIEKHGLKSKIKLIKHISQKHHLKRYGHRQPYTKLKVVRFIHD</sequence>
<dbReference type="AlphaFoldDB" id="A0ABC7ZIZ9"/>
<evidence type="ECO:0000256" key="4">
    <source>
        <dbReference type="ARBA" id="ARBA00022980"/>
    </source>
</evidence>
<comment type="similarity">
    <text evidence="1 6 7">Belongs to the bacterial ribosomal protein bL21 family.</text>
</comment>
<dbReference type="SUPFAM" id="SSF141091">
    <property type="entry name" value="L21p-like"/>
    <property type="match status" value="1"/>
</dbReference>
<dbReference type="GO" id="GO:0019843">
    <property type="term" value="F:rRNA binding"/>
    <property type="evidence" value="ECO:0007669"/>
    <property type="project" value="UniProtKB-UniRule"/>
</dbReference>
<evidence type="ECO:0000256" key="5">
    <source>
        <dbReference type="ARBA" id="ARBA00023274"/>
    </source>
</evidence>
<dbReference type="GO" id="GO:0005840">
    <property type="term" value="C:ribosome"/>
    <property type="evidence" value="ECO:0007669"/>
    <property type="project" value="UniProtKB-KW"/>
</dbReference>
<dbReference type="EMBL" id="CP003772">
    <property type="protein sequence ID" value="AFQ04054.1"/>
    <property type="molecule type" value="Genomic_DNA"/>
</dbReference>
<dbReference type="PANTHER" id="PTHR21349:SF0">
    <property type="entry name" value="LARGE RIBOSOMAL SUBUNIT PROTEIN BL21M"/>
    <property type="match status" value="1"/>
</dbReference>
<evidence type="ECO:0000256" key="2">
    <source>
        <dbReference type="ARBA" id="ARBA00022730"/>
    </source>
</evidence>
<keyword evidence="4 6" id="KW-0689">Ribosomal protein</keyword>
<protein>
    <recommendedName>
        <fullName evidence="6">Large ribosomal subunit protein bL21</fullName>
    </recommendedName>
</protein>
<dbReference type="PANTHER" id="PTHR21349">
    <property type="entry name" value="50S RIBOSOMAL PROTEIN L21"/>
    <property type="match status" value="1"/>
</dbReference>
<accession>A0ABC7ZIZ9</accession>
<proteinExistence type="inferred from homology"/>
<evidence type="ECO:0000256" key="1">
    <source>
        <dbReference type="ARBA" id="ARBA00008563"/>
    </source>
</evidence>
<evidence type="ECO:0000256" key="7">
    <source>
        <dbReference type="RuleBase" id="RU000562"/>
    </source>
</evidence>
<organism evidence="8 9">
    <name type="scientific">Mycoplasmoides genitalium M6320</name>
    <dbReference type="NCBI Taxonomy" id="662945"/>
    <lineage>
        <taxon>Bacteria</taxon>
        <taxon>Bacillati</taxon>
        <taxon>Mycoplasmatota</taxon>
        <taxon>Mycoplasmoidales</taxon>
        <taxon>Mycoplasmoidaceae</taxon>
        <taxon>Mycoplasmoides</taxon>
    </lineage>
</organism>
<dbReference type="NCBIfam" id="TIGR00061">
    <property type="entry name" value="L21"/>
    <property type="match status" value="1"/>
</dbReference>
<evidence type="ECO:0000313" key="8">
    <source>
        <dbReference type="EMBL" id="AFQ04054.1"/>
    </source>
</evidence>
<name>A0ABC7ZIZ9_MYCGT</name>
<evidence type="ECO:0000313" key="9">
    <source>
        <dbReference type="Proteomes" id="UP000005254"/>
    </source>
</evidence>
<keyword evidence="3 6" id="KW-0694">RNA-binding</keyword>
<dbReference type="SMR" id="A0ABC7ZIZ9"/>
<gene>
    <name evidence="6 8" type="primary">rplU</name>
    <name evidence="8" type="ORF">CM1_01385</name>
</gene>
<dbReference type="InterPro" id="IPR036164">
    <property type="entry name" value="bL21-like_sf"/>
</dbReference>
<evidence type="ECO:0000256" key="6">
    <source>
        <dbReference type="HAMAP-Rule" id="MF_01363"/>
    </source>
</evidence>
<dbReference type="KEGG" id="mgx:CM1_01385"/>
<dbReference type="InterPro" id="IPR028909">
    <property type="entry name" value="bL21-like"/>
</dbReference>
<dbReference type="Proteomes" id="UP000005254">
    <property type="component" value="Chromosome"/>
</dbReference>